<comment type="subcellular location">
    <subcellularLocation>
        <location evidence="1">Membrane</location>
        <topology evidence="1">Multi-pass membrane protein</topology>
    </subcellularLocation>
</comment>
<feature type="domain" description="MARVEL" evidence="9">
    <location>
        <begin position="15"/>
        <end position="147"/>
    </location>
</feature>
<feature type="transmembrane region" description="Helical" evidence="8">
    <location>
        <begin position="186"/>
        <end position="213"/>
    </location>
</feature>
<dbReference type="GO" id="GO:0016020">
    <property type="term" value="C:membrane"/>
    <property type="evidence" value="ECO:0007669"/>
    <property type="project" value="UniProtKB-SubCell"/>
</dbReference>
<dbReference type="Pfam" id="PF01284">
    <property type="entry name" value="MARVEL"/>
    <property type="match status" value="2"/>
</dbReference>
<keyword evidence="5 7" id="KW-0472">Membrane</keyword>
<feature type="transmembrane region" description="Helical" evidence="8">
    <location>
        <begin position="122"/>
        <end position="141"/>
    </location>
</feature>
<dbReference type="InterPro" id="IPR047123">
    <property type="entry name" value="MYADM-like"/>
</dbReference>
<dbReference type="PROSITE" id="PS51225">
    <property type="entry name" value="MARVEL"/>
    <property type="match status" value="2"/>
</dbReference>
<dbReference type="Ensembl" id="ENSPCET00000014226.1">
    <property type="protein sequence ID" value="ENSPCEP00000013719.1"/>
    <property type="gene ID" value="ENSPCEG00000010893.1"/>
</dbReference>
<evidence type="ECO:0000256" key="1">
    <source>
        <dbReference type="ARBA" id="ARBA00004141"/>
    </source>
</evidence>
<keyword evidence="4 8" id="KW-1133">Transmembrane helix</keyword>
<evidence type="ECO:0000256" key="5">
    <source>
        <dbReference type="ARBA" id="ARBA00023136"/>
    </source>
</evidence>
<feature type="domain" description="MARVEL" evidence="9">
    <location>
        <begin position="152"/>
        <end position="291"/>
    </location>
</feature>
<dbReference type="Proteomes" id="UP000694393">
    <property type="component" value="Unplaced"/>
</dbReference>
<feature type="transmembrane region" description="Helical" evidence="8">
    <location>
        <begin position="53"/>
        <end position="75"/>
    </location>
</feature>
<accession>A0A8C8S123</accession>
<organism evidence="10 11">
    <name type="scientific">Pelusios castaneus</name>
    <name type="common">West African mud turtle</name>
    <dbReference type="NCBI Taxonomy" id="367368"/>
    <lineage>
        <taxon>Eukaryota</taxon>
        <taxon>Metazoa</taxon>
        <taxon>Chordata</taxon>
        <taxon>Craniata</taxon>
        <taxon>Vertebrata</taxon>
        <taxon>Euteleostomi</taxon>
        <taxon>Archelosauria</taxon>
        <taxon>Testudinata</taxon>
        <taxon>Testudines</taxon>
        <taxon>Pleurodira</taxon>
        <taxon>Pelomedusidae</taxon>
        <taxon>Pelusios</taxon>
    </lineage>
</organism>
<evidence type="ECO:0000256" key="2">
    <source>
        <dbReference type="ARBA" id="ARBA00022692"/>
    </source>
</evidence>
<protein>
    <recommendedName>
        <fullName evidence="9">MARVEL domain-containing protein</fullName>
    </recommendedName>
</protein>
<sequence>LHSQCMPQGGLNARSLIAPLGIVRFFEIFLSCTAFSLVAAVNAYHGPYGTWCMFTWCFCFIVSILIVVLEFTGLYQKLPLSWDDFTSAFSMLAALMIFTSSIVYPSTYISGTCTGSTCAHKAAATAMSCLCFIAYAVEVGLTRARPGDISSFLATIPGLLKVFEAYVACLIFSLVTNNLQYTQEPAMQWCVAVYCICFIVTLLIIILTIGRCLAYIPFPLDKVLVGYNCLAVLMYLTAAIVWPIYSFRNNPRPGSCPHNCPWDSLLGVTFLTFFNLIAYIIDLVYSSKMVFLTRVA</sequence>
<dbReference type="PANTHER" id="PTHR17068">
    <property type="entry name" value="MYELOID-ASSOCIATED DIFFERENTIATION MARKER MYADM FAMILY MEMBER"/>
    <property type="match status" value="1"/>
</dbReference>
<feature type="transmembrane region" description="Helical" evidence="8">
    <location>
        <begin position="153"/>
        <end position="174"/>
    </location>
</feature>
<keyword evidence="3" id="KW-0677">Repeat</keyword>
<evidence type="ECO:0000256" key="6">
    <source>
        <dbReference type="ARBA" id="ARBA00034721"/>
    </source>
</evidence>
<dbReference type="AlphaFoldDB" id="A0A8C8S123"/>
<feature type="transmembrane region" description="Helical" evidence="8">
    <location>
        <begin position="265"/>
        <end position="285"/>
    </location>
</feature>
<dbReference type="InterPro" id="IPR008253">
    <property type="entry name" value="Marvel"/>
</dbReference>
<evidence type="ECO:0000256" key="8">
    <source>
        <dbReference type="SAM" id="Phobius"/>
    </source>
</evidence>
<feature type="transmembrane region" description="Helical" evidence="8">
    <location>
        <begin position="225"/>
        <end position="245"/>
    </location>
</feature>
<evidence type="ECO:0000256" key="3">
    <source>
        <dbReference type="ARBA" id="ARBA00022737"/>
    </source>
</evidence>
<evidence type="ECO:0000256" key="7">
    <source>
        <dbReference type="PROSITE-ProRule" id="PRU00581"/>
    </source>
</evidence>
<reference evidence="10" key="1">
    <citation type="submission" date="2025-08" db="UniProtKB">
        <authorList>
            <consortium name="Ensembl"/>
        </authorList>
    </citation>
    <scope>IDENTIFICATION</scope>
</reference>
<feature type="transmembrane region" description="Helical" evidence="8">
    <location>
        <begin position="21"/>
        <end position="41"/>
    </location>
</feature>
<feature type="transmembrane region" description="Helical" evidence="8">
    <location>
        <begin position="87"/>
        <end position="110"/>
    </location>
</feature>
<evidence type="ECO:0000256" key="4">
    <source>
        <dbReference type="ARBA" id="ARBA00022989"/>
    </source>
</evidence>
<name>A0A8C8S123_9SAUR</name>
<proteinExistence type="inferred from homology"/>
<dbReference type="PANTHER" id="PTHR17068:SF2">
    <property type="entry name" value="MYELOID-ASSOCIATED DIFFERENTIATION MARKER-LIKE"/>
    <property type="match status" value="1"/>
</dbReference>
<evidence type="ECO:0000313" key="11">
    <source>
        <dbReference type="Proteomes" id="UP000694393"/>
    </source>
</evidence>
<reference evidence="10" key="2">
    <citation type="submission" date="2025-09" db="UniProtKB">
        <authorList>
            <consortium name="Ensembl"/>
        </authorList>
    </citation>
    <scope>IDENTIFICATION</scope>
</reference>
<keyword evidence="11" id="KW-1185">Reference proteome</keyword>
<keyword evidence="2 7" id="KW-0812">Transmembrane</keyword>
<evidence type="ECO:0000259" key="9">
    <source>
        <dbReference type="PROSITE" id="PS51225"/>
    </source>
</evidence>
<evidence type="ECO:0000313" key="10">
    <source>
        <dbReference type="Ensembl" id="ENSPCEP00000013719.1"/>
    </source>
</evidence>
<comment type="similarity">
    <text evidence="6">Belongs to the MAL family.</text>
</comment>